<name>A0AAE3Y496_9FLAO</name>
<dbReference type="RefSeq" id="WP_309944457.1">
    <property type="nucleotide sequence ID" value="NZ_JAVDQY010000001.1"/>
</dbReference>
<dbReference type="Proteomes" id="UP001184861">
    <property type="component" value="Unassembled WGS sequence"/>
</dbReference>
<proteinExistence type="predicted"/>
<evidence type="ECO:0008006" key="3">
    <source>
        <dbReference type="Google" id="ProtNLM"/>
    </source>
</evidence>
<accession>A0AAE3Y496</accession>
<dbReference type="AlphaFoldDB" id="A0AAE3Y496"/>
<evidence type="ECO:0000313" key="1">
    <source>
        <dbReference type="EMBL" id="MDR6525133.1"/>
    </source>
</evidence>
<gene>
    <name evidence="1" type="ORF">J2787_000503</name>
</gene>
<reference evidence="1" key="1">
    <citation type="submission" date="2023-07" db="EMBL/GenBank/DDBJ databases">
        <title>Sorghum-associated microbial communities from plants grown in Nebraska, USA.</title>
        <authorList>
            <person name="Schachtman D."/>
        </authorList>
    </citation>
    <scope>NUCLEOTIDE SEQUENCE</scope>
    <source>
        <strain evidence="1">DS2360</strain>
    </source>
</reference>
<comment type="caution">
    <text evidence="1">The sequence shown here is derived from an EMBL/GenBank/DDBJ whole genome shotgun (WGS) entry which is preliminary data.</text>
</comment>
<protein>
    <recommendedName>
        <fullName evidence="3">Siderophore-interacting protein</fullName>
    </recommendedName>
</protein>
<dbReference type="EMBL" id="JAVDQY010000001">
    <property type="protein sequence ID" value="MDR6525133.1"/>
    <property type="molecule type" value="Genomic_DNA"/>
</dbReference>
<organism evidence="1 2">
    <name type="scientific">Chryseobacterium rhizosphaerae</name>
    <dbReference type="NCBI Taxonomy" id="395937"/>
    <lineage>
        <taxon>Bacteria</taxon>
        <taxon>Pseudomonadati</taxon>
        <taxon>Bacteroidota</taxon>
        <taxon>Flavobacteriia</taxon>
        <taxon>Flavobacteriales</taxon>
        <taxon>Weeksellaceae</taxon>
        <taxon>Chryseobacterium group</taxon>
        <taxon>Chryseobacterium</taxon>
    </lineage>
</organism>
<evidence type="ECO:0000313" key="2">
    <source>
        <dbReference type="Proteomes" id="UP001184861"/>
    </source>
</evidence>
<sequence length="228" mass="26492">MTSLPTQAIHIFTGIILLKNKIAAHTYHIRIQSQDFSRIQYSPGLMIEFYLSNPYYTTKSEVQPYAFWDYDPIHHIADFAISIRDKEWIKEVQEGDSLFFRQASEQLVPDHTGDHYFLIGDIKALSHLYEMNRALPVSKKISSLIYTEHEEEVFPDLDHSFPLKTCIINPIHAVSLQEKIQEYFPNDSQDTIVYLFSDPLIGSVICSYLKNNPLFDIRTIYLNGFCYG</sequence>